<accession>A0A182J7F0</accession>
<dbReference type="EnsemblMetazoa" id="AATE012789-RA">
    <property type="protein sequence ID" value="AATE012789-PA.1"/>
    <property type="gene ID" value="AATE012789"/>
</dbReference>
<feature type="region of interest" description="Disordered" evidence="1">
    <location>
        <begin position="525"/>
        <end position="617"/>
    </location>
</feature>
<protein>
    <submittedName>
        <fullName evidence="3">Uncharacterized protein</fullName>
    </submittedName>
</protein>
<name>A0A182J7F0_ANOAO</name>
<evidence type="ECO:0000256" key="1">
    <source>
        <dbReference type="SAM" id="MobiDB-lite"/>
    </source>
</evidence>
<proteinExistence type="predicted"/>
<organism evidence="3">
    <name type="scientific">Anopheles atroparvus</name>
    <name type="common">European mosquito</name>
    <dbReference type="NCBI Taxonomy" id="41427"/>
    <lineage>
        <taxon>Eukaryota</taxon>
        <taxon>Metazoa</taxon>
        <taxon>Ecdysozoa</taxon>
        <taxon>Arthropoda</taxon>
        <taxon>Hexapoda</taxon>
        <taxon>Insecta</taxon>
        <taxon>Pterygota</taxon>
        <taxon>Neoptera</taxon>
        <taxon>Endopterygota</taxon>
        <taxon>Diptera</taxon>
        <taxon>Nematocera</taxon>
        <taxon>Culicoidea</taxon>
        <taxon>Culicidae</taxon>
        <taxon>Anophelinae</taxon>
        <taxon>Anopheles</taxon>
    </lineage>
</organism>
<feature type="chain" id="PRO_5043859281" evidence="2">
    <location>
        <begin position="22"/>
        <end position="685"/>
    </location>
</feature>
<reference evidence="3" key="1">
    <citation type="submission" date="2022-08" db="UniProtKB">
        <authorList>
            <consortium name="EnsemblMetazoa"/>
        </authorList>
    </citation>
    <scope>IDENTIFICATION</scope>
    <source>
        <strain evidence="3">EBRO</strain>
    </source>
</reference>
<sequence>MGKHFPVALLSCCLLSTIVGGYVVSLPDRDEGLATNDPSESELLRASWYRVTSEEIDDLRLLGVRKEEVPVLLELYYLVKVLQAYRSPTSWGSYTLNGAIERLTDKELVLALERLLRKQRFAQEIALIGMEGTEPDRLQVQLANDERLLYPFLIGTLRKVLGLKKADELLPLVDKDDFLGTLLLDMQQEWFVLREAVRQLEDGEFAQEAQDGQPPPISGDTTSEVHLSENVDEFEADLDTQREDIEGDVGGLQGNGVLDGIDYNVNEDVGNLMLEDLTDDEELTPEGNQDVNESATGPVEDQARRDHNRGSSQQHHQQQQQPSVLIIQQTTTVTEAPAPRPNPVTVYKPVPSLSMQQRPNAAQFQVNQMATQADKVAIDLIATELDKFLRVVEELSGVDELTKELDLFDRSRMVGWIKQRYVPTVGLDQRDFIRALRRLLRTKQLRTGRREVLQTLQYLQQQLDRDDRTRDNAATLPEADNYFSRVYGSETESVVDVVGGPCGYHGSYTFYKGLKVTFGTSATTDPLASGGSSSSSSSVSVASPSGKPAAITSTTTTDNSFTNGHGGSSADSPGVEEGPVAENGVVGGQGAPGATGSSVASSTNNATRTGVHSNLSSLDRDNLRPLVLALGDCIPVRPWSDSPIACLAELRMVWRDRNEQCLLIALRLYFLPENTPSGRNCHGEL</sequence>
<dbReference type="VEuPathDB" id="VectorBase:AATE012789"/>
<feature type="compositionally biased region" description="Low complexity" evidence="1">
    <location>
        <begin position="528"/>
        <end position="563"/>
    </location>
</feature>
<keyword evidence="2" id="KW-0732">Signal</keyword>
<dbReference type="AlphaFoldDB" id="A0A182J7F0"/>
<feature type="compositionally biased region" description="Polar residues" evidence="1">
    <location>
        <begin position="286"/>
        <end position="295"/>
    </location>
</feature>
<evidence type="ECO:0000313" key="3">
    <source>
        <dbReference type="EnsemblMetazoa" id="AATE012789-PA.1"/>
    </source>
</evidence>
<evidence type="ECO:0000256" key="2">
    <source>
        <dbReference type="SAM" id="SignalP"/>
    </source>
</evidence>
<feature type="compositionally biased region" description="Polar residues" evidence="1">
    <location>
        <begin position="595"/>
        <end position="617"/>
    </location>
</feature>
<feature type="region of interest" description="Disordered" evidence="1">
    <location>
        <begin position="282"/>
        <end position="323"/>
    </location>
</feature>
<dbReference type="STRING" id="41427.A0A182J7F0"/>
<feature type="signal peptide" evidence="2">
    <location>
        <begin position="1"/>
        <end position="21"/>
    </location>
</feature>